<evidence type="ECO:0000313" key="1">
    <source>
        <dbReference type="EMBL" id="KAI2383085.1"/>
    </source>
</evidence>
<dbReference type="EMBL" id="JALBCA010000100">
    <property type="protein sequence ID" value="KAI2383085.1"/>
    <property type="molecule type" value="Genomic_DNA"/>
</dbReference>
<proteinExistence type="predicted"/>
<comment type="caution">
    <text evidence="1">The sequence shown here is derived from an EMBL/GenBank/DDBJ whole genome shotgun (WGS) entry which is preliminary data.</text>
</comment>
<reference evidence="1" key="1">
    <citation type="journal article" date="2022" name="bioRxiv">
        <title>Population genetic analysis of Ophidiomyces ophidiicola, the causative agent of snake fungal disease, indicates recent introductions to the USA.</title>
        <authorList>
            <person name="Ladner J.T."/>
            <person name="Palmer J.M."/>
            <person name="Ettinger C.L."/>
            <person name="Stajich J.E."/>
            <person name="Farrell T.M."/>
            <person name="Glorioso B.M."/>
            <person name="Lawson B."/>
            <person name="Price S.J."/>
            <person name="Stengle A.G."/>
            <person name="Grear D.A."/>
            <person name="Lorch J.M."/>
        </authorList>
    </citation>
    <scope>NUCLEOTIDE SEQUENCE</scope>
    <source>
        <strain evidence="1">NWHC 24266-5</strain>
    </source>
</reference>
<protein>
    <submittedName>
        <fullName evidence="1">Uncharacterized protein</fullName>
    </submittedName>
</protein>
<accession>A0ACB8UQJ7</accession>
<name>A0ACB8UQJ7_9EURO</name>
<gene>
    <name evidence="1" type="ORF">LOY88_005521</name>
</gene>
<sequence length="547" mass="59320">MAFFSVSFLQFIAFSFFLIPHALSSPTKSLTEAKNGKCCVFPPLIKATAEQLQAGLAARCYTSVHIVQAYLDRIKEVNGILRPVAEINPDALKIAADLDNERACKKLRGPLHGLPVLIKGNIGTNDKLQTTAGSTILLNSTLYEDATVAKKLREAGIIILGKTGLSQWSNFRGQIPNGWSAFGGRVYAAYSPNQDPSGSSSGSGVASDLGLAWATLGTETIGSIVSPAEMSNVVGVKPTVGLTSRHLVIPIAAYQDTVGPMTRTVKDAAFLLQAIAGKDAKDKFTSEIPSIPDYVAACKRGALKGKRLGVPSNVLRVPTQGREADAIFEKGLKDLEKAGAIIVQDVKYEDTAETQLTELLDPLLGADFNKALPDYLKQLKSNPNNLRTVSDIRRVTQKSPKENYPEYNTSSWDAAIKLGYDSTSPKFQEMRKKAVKLTEDGCILRAIKKYKLDGLVLPTAMSPLVPGVYGSPIITVPIGSTPVASNSTDKSTGFVRPVGIAFFAERWSEEKLFGFAYDFEQVTQVRDTLKRYIEPKAGLKEQRRKSK</sequence>
<organism evidence="1">
    <name type="scientific">Ophidiomyces ophidiicola</name>
    <dbReference type="NCBI Taxonomy" id="1387563"/>
    <lineage>
        <taxon>Eukaryota</taxon>
        <taxon>Fungi</taxon>
        <taxon>Dikarya</taxon>
        <taxon>Ascomycota</taxon>
        <taxon>Pezizomycotina</taxon>
        <taxon>Eurotiomycetes</taxon>
        <taxon>Eurotiomycetidae</taxon>
        <taxon>Onygenales</taxon>
        <taxon>Onygenaceae</taxon>
        <taxon>Ophidiomyces</taxon>
    </lineage>
</organism>